<keyword evidence="2" id="KW-1185">Reference proteome</keyword>
<reference evidence="2" key="1">
    <citation type="journal article" date="2020" name="Nat. Commun.">
        <title>Genome assembly of wild tea tree DASZ reveals pedigree and selection history of tea varieties.</title>
        <authorList>
            <person name="Zhang W."/>
            <person name="Zhang Y."/>
            <person name="Qiu H."/>
            <person name="Guo Y."/>
            <person name="Wan H."/>
            <person name="Zhang X."/>
            <person name="Scossa F."/>
            <person name="Alseekh S."/>
            <person name="Zhang Q."/>
            <person name="Wang P."/>
            <person name="Xu L."/>
            <person name="Schmidt M.H."/>
            <person name="Jia X."/>
            <person name="Li D."/>
            <person name="Zhu A."/>
            <person name="Guo F."/>
            <person name="Chen W."/>
            <person name="Ni D."/>
            <person name="Usadel B."/>
            <person name="Fernie A.R."/>
            <person name="Wen W."/>
        </authorList>
    </citation>
    <scope>NUCLEOTIDE SEQUENCE [LARGE SCALE GENOMIC DNA]</scope>
    <source>
        <strain evidence="2">cv. G240</strain>
    </source>
</reference>
<proteinExistence type="predicted"/>
<gene>
    <name evidence="1" type="ORF">HYC85_023625</name>
</gene>
<sequence>MKKMNNQKLPKKPFLGGATTISMFLAISGSSLPIERDYWFFLEPFSRKIDFKDEIDG</sequence>
<dbReference type="Proteomes" id="UP000593564">
    <property type="component" value="Unassembled WGS sequence"/>
</dbReference>
<organism evidence="1 2">
    <name type="scientific">Camellia sinensis</name>
    <name type="common">Tea plant</name>
    <name type="synonym">Thea sinensis</name>
    <dbReference type="NCBI Taxonomy" id="4442"/>
    <lineage>
        <taxon>Eukaryota</taxon>
        <taxon>Viridiplantae</taxon>
        <taxon>Streptophyta</taxon>
        <taxon>Embryophyta</taxon>
        <taxon>Tracheophyta</taxon>
        <taxon>Spermatophyta</taxon>
        <taxon>Magnoliopsida</taxon>
        <taxon>eudicotyledons</taxon>
        <taxon>Gunneridae</taxon>
        <taxon>Pentapetalae</taxon>
        <taxon>asterids</taxon>
        <taxon>Ericales</taxon>
        <taxon>Theaceae</taxon>
        <taxon>Camellia</taxon>
    </lineage>
</organism>
<protein>
    <submittedName>
        <fullName evidence="1">Uncharacterized protein</fullName>
    </submittedName>
</protein>
<name>A0A7J7GIZ0_CAMSI</name>
<evidence type="ECO:0000313" key="1">
    <source>
        <dbReference type="EMBL" id="KAF5939366.1"/>
    </source>
</evidence>
<comment type="caution">
    <text evidence="1">The sequence shown here is derived from an EMBL/GenBank/DDBJ whole genome shotgun (WGS) entry which is preliminary data.</text>
</comment>
<reference evidence="1 2" key="2">
    <citation type="submission" date="2020-07" db="EMBL/GenBank/DDBJ databases">
        <title>Genome assembly of wild tea tree DASZ reveals pedigree and selection history of tea varieties.</title>
        <authorList>
            <person name="Zhang W."/>
        </authorList>
    </citation>
    <scope>NUCLEOTIDE SEQUENCE [LARGE SCALE GENOMIC DNA]</scope>
    <source>
        <strain evidence="2">cv. G240</strain>
        <tissue evidence="1">Leaf</tissue>
    </source>
</reference>
<dbReference type="AlphaFoldDB" id="A0A7J7GIZ0"/>
<dbReference type="EMBL" id="JACBKZ010000011">
    <property type="protein sequence ID" value="KAF5939366.1"/>
    <property type="molecule type" value="Genomic_DNA"/>
</dbReference>
<evidence type="ECO:0000313" key="2">
    <source>
        <dbReference type="Proteomes" id="UP000593564"/>
    </source>
</evidence>
<accession>A0A7J7GIZ0</accession>